<dbReference type="Gene3D" id="3.40.1280.10">
    <property type="match status" value="1"/>
</dbReference>
<dbReference type="Proteomes" id="UP000580856">
    <property type="component" value="Unassembled WGS sequence"/>
</dbReference>
<dbReference type="GO" id="GO:0000049">
    <property type="term" value="F:tRNA binding"/>
    <property type="evidence" value="ECO:0007669"/>
    <property type="project" value="UniProtKB-UniRule"/>
</dbReference>
<reference evidence="9 10" key="1">
    <citation type="submission" date="2020-03" db="EMBL/GenBank/DDBJ databases">
        <title>Genomic Encyclopedia of Type Strains, Phase IV (KMG-IV): sequencing the most valuable type-strain genomes for metagenomic binning, comparative biology and taxonomic classification.</title>
        <authorList>
            <person name="Goeker M."/>
        </authorList>
    </citation>
    <scope>NUCLEOTIDE SEQUENCE [LARGE SCALE GENOMIC DNA]</scope>
    <source>
        <strain evidence="9 10">DSM 24233</strain>
    </source>
</reference>
<comment type="similarity">
    <text evidence="7">Belongs to the class IV-like SAM-binding methyltransferase superfamily. RNA methyltransferase TrmH family.</text>
</comment>
<proteinExistence type="inferred from homology"/>
<evidence type="ECO:0000313" key="10">
    <source>
        <dbReference type="Proteomes" id="UP000580856"/>
    </source>
</evidence>
<evidence type="ECO:0000256" key="7">
    <source>
        <dbReference type="HAMAP-Rule" id="MF_02060"/>
    </source>
</evidence>
<evidence type="ECO:0000256" key="6">
    <source>
        <dbReference type="ARBA" id="ARBA00022884"/>
    </source>
</evidence>
<dbReference type="GO" id="GO:0141100">
    <property type="term" value="F:tRNA (guanine(18)-2'-O)-methyltransferase activity"/>
    <property type="evidence" value="ECO:0007669"/>
    <property type="project" value="UniProtKB-UniRule"/>
</dbReference>
<keyword evidence="10" id="KW-1185">Reference proteome</keyword>
<dbReference type="EMBL" id="JAATJA010000001">
    <property type="protein sequence ID" value="NJB67104.1"/>
    <property type="molecule type" value="Genomic_DNA"/>
</dbReference>
<comment type="caution">
    <text evidence="7">Lacks conserved residue(s) required for the propagation of feature annotation.</text>
</comment>
<feature type="domain" description="tRNA/rRNA methyltransferase SpoU type" evidence="8">
    <location>
        <begin position="27"/>
        <end position="167"/>
    </location>
</feature>
<gene>
    <name evidence="7" type="primary">trmH</name>
    <name evidence="9" type="ORF">GGQ74_000744</name>
</gene>
<dbReference type="HAMAP" id="MF_02060">
    <property type="entry name" value="tRNA_methyltr_TrmH"/>
    <property type="match status" value="1"/>
</dbReference>
<protein>
    <recommendedName>
        <fullName evidence="7">tRNA (guanosine(18)-2'-O)-methyltransferase</fullName>
        <ecNumber evidence="7">2.1.1.34</ecNumber>
    </recommendedName>
    <alternativeName>
        <fullName evidence="7">tRNA [Gm18] methyltransferase</fullName>
    </alternativeName>
</protein>
<dbReference type="RefSeq" id="WP_167940188.1">
    <property type="nucleotide sequence ID" value="NZ_JAATJA010000001.1"/>
</dbReference>
<dbReference type="InterPro" id="IPR029028">
    <property type="entry name" value="Alpha/beta_knot_MTases"/>
</dbReference>
<evidence type="ECO:0000256" key="1">
    <source>
        <dbReference type="ARBA" id="ARBA00022555"/>
    </source>
</evidence>
<dbReference type="CDD" id="cd18092">
    <property type="entry name" value="SpoU-like_TrmH"/>
    <property type="match status" value="1"/>
</dbReference>
<dbReference type="InterPro" id="IPR029026">
    <property type="entry name" value="tRNA_m1G_MTases_N"/>
</dbReference>
<keyword evidence="6 7" id="KW-0694">RNA-binding</keyword>
<comment type="caution">
    <text evidence="9">The sequence shown here is derived from an EMBL/GenBank/DDBJ whole genome shotgun (WGS) entry which is preliminary data.</text>
</comment>
<dbReference type="InterPro" id="IPR033671">
    <property type="entry name" value="TrmH"/>
</dbReference>
<dbReference type="SUPFAM" id="SSF75217">
    <property type="entry name" value="alpha/beta knot"/>
    <property type="match status" value="1"/>
</dbReference>
<keyword evidence="4 7" id="KW-0949">S-adenosyl-L-methionine</keyword>
<comment type="function">
    <text evidence="7">Catalyzes the 2'-O methylation of guanosine at position 18 in tRNA.</text>
</comment>
<name>A0A846QPF8_9BACT</name>
<dbReference type="Pfam" id="PF00588">
    <property type="entry name" value="SpoU_methylase"/>
    <property type="match status" value="1"/>
</dbReference>
<dbReference type="InterPro" id="IPR001537">
    <property type="entry name" value="SpoU_MeTrfase"/>
</dbReference>
<dbReference type="EC" id="2.1.1.34" evidence="7"/>
<sequence length="199" mass="22593">MRKFAQCRTPERRDRMRSVLERRQNDLSLILANIWDPHNVSAILRSCDAFGVPRVHLYYTDTAFPNIGRKASGSAKKWVECQRHTNAEALIGGLRAEGYQILSTGFSETARPLMDCDLTLPTVIMLGNEHRGVDAELDRLAADQVYIPMQGMVQSLNVSVAAAVTLYEAYRQRMAKGMYDQPTYDSETLDKMVDEWCTR</sequence>
<evidence type="ECO:0000256" key="4">
    <source>
        <dbReference type="ARBA" id="ARBA00022691"/>
    </source>
</evidence>
<evidence type="ECO:0000256" key="3">
    <source>
        <dbReference type="ARBA" id="ARBA00022679"/>
    </source>
</evidence>
<dbReference type="PANTHER" id="PTHR43453:SF1">
    <property type="entry name" value="TRNA_RRNA METHYLTRANSFERASE SPOU TYPE DOMAIN-CONTAINING PROTEIN"/>
    <property type="match status" value="1"/>
</dbReference>
<keyword evidence="2 7" id="KW-0489">Methyltransferase</keyword>
<keyword evidence="1 7" id="KW-0820">tRNA-binding</keyword>
<organism evidence="9 10">
    <name type="scientific">Desulfobaculum xiamenense</name>
    <dbReference type="NCBI Taxonomy" id="995050"/>
    <lineage>
        <taxon>Bacteria</taxon>
        <taxon>Pseudomonadati</taxon>
        <taxon>Thermodesulfobacteriota</taxon>
        <taxon>Desulfovibrionia</taxon>
        <taxon>Desulfovibrionales</taxon>
        <taxon>Desulfovibrionaceae</taxon>
        <taxon>Desulfobaculum</taxon>
    </lineage>
</organism>
<keyword evidence="5 7" id="KW-0819">tRNA processing</keyword>
<evidence type="ECO:0000313" key="9">
    <source>
        <dbReference type="EMBL" id="NJB67104.1"/>
    </source>
</evidence>
<evidence type="ECO:0000259" key="8">
    <source>
        <dbReference type="Pfam" id="PF00588"/>
    </source>
</evidence>
<dbReference type="PANTHER" id="PTHR43453">
    <property type="entry name" value="RRNA METHYLASE-LIKE"/>
    <property type="match status" value="1"/>
</dbReference>
<evidence type="ECO:0000256" key="2">
    <source>
        <dbReference type="ARBA" id="ARBA00022603"/>
    </source>
</evidence>
<accession>A0A846QPF8</accession>
<evidence type="ECO:0000256" key="5">
    <source>
        <dbReference type="ARBA" id="ARBA00022694"/>
    </source>
</evidence>
<feature type="binding site" evidence="7">
    <location>
        <position position="147"/>
    </location>
    <ligand>
        <name>S-adenosyl-L-methionine</name>
        <dbReference type="ChEBI" id="CHEBI:59789"/>
    </ligand>
</feature>
<feature type="binding site" evidence="7">
    <location>
        <position position="156"/>
    </location>
    <ligand>
        <name>S-adenosyl-L-methionine</name>
        <dbReference type="ChEBI" id="CHEBI:59789"/>
    </ligand>
</feature>
<feature type="binding site" evidence="7">
    <location>
        <position position="104"/>
    </location>
    <ligand>
        <name>S-adenosyl-L-methionine</name>
        <dbReference type="ChEBI" id="CHEBI:59789"/>
    </ligand>
</feature>
<comment type="catalytic activity">
    <reaction evidence="7">
        <text>guanosine(18) in tRNA + S-adenosyl-L-methionine = 2'-O-methylguanosine(18) in tRNA + S-adenosyl-L-homocysteine + H(+)</text>
        <dbReference type="Rhea" id="RHEA:20077"/>
        <dbReference type="Rhea" id="RHEA-COMP:10190"/>
        <dbReference type="Rhea" id="RHEA-COMP:10192"/>
        <dbReference type="ChEBI" id="CHEBI:15378"/>
        <dbReference type="ChEBI" id="CHEBI:57856"/>
        <dbReference type="ChEBI" id="CHEBI:59789"/>
        <dbReference type="ChEBI" id="CHEBI:74269"/>
        <dbReference type="ChEBI" id="CHEBI:74445"/>
        <dbReference type="EC" id="2.1.1.34"/>
    </reaction>
</comment>
<dbReference type="AlphaFoldDB" id="A0A846QPF8"/>
<dbReference type="GO" id="GO:0002938">
    <property type="term" value="P:tRNA guanine ribose methylation"/>
    <property type="evidence" value="ECO:0007669"/>
    <property type="project" value="UniProtKB-UniRule"/>
</dbReference>
<keyword evidence="3 7" id="KW-0808">Transferase</keyword>